<name>A0A2T0BEZ1_9CLOT</name>
<feature type="transmembrane region" description="Helical" evidence="1">
    <location>
        <begin position="92"/>
        <end position="112"/>
    </location>
</feature>
<keyword evidence="1" id="KW-0812">Transmembrane</keyword>
<dbReference type="Proteomes" id="UP000237798">
    <property type="component" value="Unassembled WGS sequence"/>
</dbReference>
<protein>
    <submittedName>
        <fullName evidence="2">Uncharacterized protein</fullName>
    </submittedName>
</protein>
<sequence>MNKKLCLDLKKALNTSAVYHEEQLEKTISLANSEYQKHRSRERIGYLEFLFRQIPFMGRRIWLFQGSILILMWLLLTTIFQEDFKYIAARHVPDLLCLSAIFITMTGVPFLCRSYKYKMQEVETAAFMSMSGLLSVRLIVIGLGDGIFLLAVSLVTFSKVSISTALVIFYLMLPFLVSCCGCIFILRSSRSQYNVFTCEIFCLLILLLQFLFHTSVPQAYHQAALTGWIMLSVFFAAVLAFQIYKLMVKFNRICVC</sequence>
<feature type="transmembrane region" description="Helical" evidence="1">
    <location>
        <begin position="224"/>
        <end position="244"/>
    </location>
</feature>
<feature type="transmembrane region" description="Helical" evidence="1">
    <location>
        <begin position="167"/>
        <end position="186"/>
    </location>
</feature>
<feature type="transmembrane region" description="Helical" evidence="1">
    <location>
        <begin position="193"/>
        <end position="212"/>
    </location>
</feature>
<accession>A0A2T0BEZ1</accession>
<dbReference type="EMBL" id="PVXP01000055">
    <property type="protein sequence ID" value="PRR82470.1"/>
    <property type="molecule type" value="Genomic_DNA"/>
</dbReference>
<dbReference type="AlphaFoldDB" id="A0A2T0BEZ1"/>
<gene>
    <name evidence="2" type="ORF">CLLU_28630</name>
</gene>
<feature type="transmembrane region" description="Helical" evidence="1">
    <location>
        <begin position="61"/>
        <end position="80"/>
    </location>
</feature>
<reference evidence="2 3" key="1">
    <citation type="submission" date="2018-03" db="EMBL/GenBank/DDBJ databases">
        <title>Genome sequence of Clostridium luticellarii DSM 29923.</title>
        <authorList>
            <person name="Poehlein A."/>
            <person name="Daniel R."/>
        </authorList>
    </citation>
    <scope>NUCLEOTIDE SEQUENCE [LARGE SCALE GENOMIC DNA]</scope>
    <source>
        <strain evidence="2 3">DSM 29923</strain>
    </source>
</reference>
<feature type="transmembrane region" description="Helical" evidence="1">
    <location>
        <begin position="133"/>
        <end position="155"/>
    </location>
</feature>
<evidence type="ECO:0000256" key="1">
    <source>
        <dbReference type="SAM" id="Phobius"/>
    </source>
</evidence>
<keyword evidence="1" id="KW-1133">Transmembrane helix</keyword>
<proteinExistence type="predicted"/>
<evidence type="ECO:0000313" key="3">
    <source>
        <dbReference type="Proteomes" id="UP000237798"/>
    </source>
</evidence>
<keyword evidence="1" id="KW-0472">Membrane</keyword>
<dbReference type="OrthoDB" id="2067169at2"/>
<comment type="caution">
    <text evidence="2">The sequence shown here is derived from an EMBL/GenBank/DDBJ whole genome shotgun (WGS) entry which is preliminary data.</text>
</comment>
<organism evidence="2 3">
    <name type="scientific">Clostridium luticellarii</name>
    <dbReference type="NCBI Taxonomy" id="1691940"/>
    <lineage>
        <taxon>Bacteria</taxon>
        <taxon>Bacillati</taxon>
        <taxon>Bacillota</taxon>
        <taxon>Clostridia</taxon>
        <taxon>Eubacteriales</taxon>
        <taxon>Clostridiaceae</taxon>
        <taxon>Clostridium</taxon>
    </lineage>
</organism>
<dbReference type="RefSeq" id="WP_106010447.1">
    <property type="nucleotide sequence ID" value="NZ_PVXP01000055.1"/>
</dbReference>
<keyword evidence="3" id="KW-1185">Reference proteome</keyword>
<evidence type="ECO:0000313" key="2">
    <source>
        <dbReference type="EMBL" id="PRR82470.1"/>
    </source>
</evidence>